<dbReference type="InterPro" id="IPR037212">
    <property type="entry name" value="Med7/Med21-like"/>
</dbReference>
<dbReference type="Proteomes" id="UP000015441">
    <property type="component" value="Unassembled WGS sequence"/>
</dbReference>
<evidence type="ECO:0000256" key="3">
    <source>
        <dbReference type="ARBA" id="ARBA00011837"/>
    </source>
</evidence>
<evidence type="ECO:0000256" key="7">
    <source>
        <dbReference type="ARBA" id="ARBA00023163"/>
    </source>
</evidence>
<comment type="subcellular location">
    <subcellularLocation>
        <location evidence="1 10">Nucleus</location>
    </subcellularLocation>
</comment>
<evidence type="ECO:0000256" key="6">
    <source>
        <dbReference type="ARBA" id="ARBA00023159"/>
    </source>
</evidence>
<dbReference type="InterPro" id="IPR044888">
    <property type="entry name" value="Mediatior_Med7_sf"/>
</dbReference>
<evidence type="ECO:0000256" key="9">
    <source>
        <dbReference type="ARBA" id="ARBA00025687"/>
    </source>
</evidence>
<comment type="function">
    <text evidence="9">Component of the Mediator complex, a coactivator involved in the regulated transcription of nearly all RNA polymerase II-dependent genes. Mediator functions as a bridge to convey information from gene-specific regulatory proteins to the basal RNA polymerase II transcription machinery. Mediator is recruited to promoters by direct interactions with regulatory proteins and serves as a scaffold for the assembly of a functional preinitiation complex with RNA polymerase II and the general transcription factors.</text>
</comment>
<evidence type="ECO:0000256" key="4">
    <source>
        <dbReference type="ARBA" id="ARBA00020631"/>
    </source>
</evidence>
<evidence type="ECO:0000313" key="12">
    <source>
        <dbReference type="Proteomes" id="UP000015441"/>
    </source>
</evidence>
<keyword evidence="8 10" id="KW-0539">Nucleus</keyword>
<evidence type="ECO:0000256" key="10">
    <source>
        <dbReference type="RuleBase" id="RU364060"/>
    </source>
</evidence>
<dbReference type="GO" id="GO:0016592">
    <property type="term" value="C:mediator complex"/>
    <property type="evidence" value="ECO:0007669"/>
    <property type="project" value="InterPro"/>
</dbReference>
<proteinExistence type="inferred from homology"/>
<comment type="caution">
    <text evidence="11">The sequence shown here is derived from an EMBL/GenBank/DDBJ whole genome shotgun (WGS) entry which is preliminary data.</text>
</comment>
<dbReference type="OrthoDB" id="10253553at2759"/>
<dbReference type="STRING" id="546991.N1J587"/>
<dbReference type="Gene3D" id="6.10.140.200">
    <property type="match status" value="1"/>
</dbReference>
<dbReference type="SUPFAM" id="SSF140718">
    <property type="entry name" value="Mediator hinge subcomplex-like"/>
    <property type="match status" value="1"/>
</dbReference>
<accession>N1J587</accession>
<dbReference type="InParanoid" id="N1J587"/>
<reference evidence="11 12" key="1">
    <citation type="journal article" date="2010" name="Science">
        <title>Genome expansion and gene loss in powdery mildew fungi reveal tradeoffs in extreme parasitism.</title>
        <authorList>
            <person name="Spanu P.D."/>
            <person name="Abbott J.C."/>
            <person name="Amselem J."/>
            <person name="Burgis T.A."/>
            <person name="Soanes D.M."/>
            <person name="Stueber K."/>
            <person name="Ver Loren van Themaat E."/>
            <person name="Brown J.K.M."/>
            <person name="Butcher S.A."/>
            <person name="Gurr S.J."/>
            <person name="Lebrun M.-H."/>
            <person name="Ridout C.J."/>
            <person name="Schulze-Lefert P."/>
            <person name="Talbot N.J."/>
            <person name="Ahmadinejad N."/>
            <person name="Ametz C."/>
            <person name="Barton G.R."/>
            <person name="Benjdia M."/>
            <person name="Bidzinski P."/>
            <person name="Bindschedler L.V."/>
            <person name="Both M."/>
            <person name="Brewer M.T."/>
            <person name="Cadle-Davidson L."/>
            <person name="Cadle-Davidson M.M."/>
            <person name="Collemare J."/>
            <person name="Cramer R."/>
            <person name="Frenkel O."/>
            <person name="Godfrey D."/>
            <person name="Harriman J."/>
            <person name="Hoede C."/>
            <person name="King B.C."/>
            <person name="Klages S."/>
            <person name="Kleemann J."/>
            <person name="Knoll D."/>
            <person name="Koti P.S."/>
            <person name="Kreplak J."/>
            <person name="Lopez-Ruiz F.J."/>
            <person name="Lu X."/>
            <person name="Maekawa T."/>
            <person name="Mahanil S."/>
            <person name="Micali C."/>
            <person name="Milgroom M.G."/>
            <person name="Montana G."/>
            <person name="Noir S."/>
            <person name="O'Connell R.J."/>
            <person name="Oberhaensli S."/>
            <person name="Parlange F."/>
            <person name="Pedersen C."/>
            <person name="Quesneville H."/>
            <person name="Reinhardt R."/>
            <person name="Rott M."/>
            <person name="Sacristan S."/>
            <person name="Schmidt S.M."/>
            <person name="Schoen M."/>
            <person name="Skamnioti P."/>
            <person name="Sommer H."/>
            <person name="Stephens A."/>
            <person name="Takahara H."/>
            <person name="Thordal-Christensen H."/>
            <person name="Vigouroux M."/>
            <person name="Wessling R."/>
            <person name="Wicker T."/>
            <person name="Panstruga R."/>
        </authorList>
    </citation>
    <scope>NUCLEOTIDE SEQUENCE [LARGE SCALE GENOMIC DNA]</scope>
    <source>
        <strain evidence="11">DH14</strain>
    </source>
</reference>
<dbReference type="Pfam" id="PF05983">
    <property type="entry name" value="Med7"/>
    <property type="match status" value="1"/>
</dbReference>
<evidence type="ECO:0000256" key="2">
    <source>
        <dbReference type="ARBA" id="ARBA00009994"/>
    </source>
</evidence>
<comment type="subunit">
    <text evidence="3 10">Component of the Mediator complex.</text>
</comment>
<protein>
    <recommendedName>
        <fullName evidence="4 10">Mediator of RNA polymerase II transcription subunit 7</fullName>
    </recommendedName>
</protein>
<dbReference type="FunCoup" id="N1J587">
    <property type="interactions" value="691"/>
</dbReference>
<keyword evidence="5 10" id="KW-0805">Transcription regulation</keyword>
<keyword evidence="6 10" id="KW-0010">Activator</keyword>
<evidence type="ECO:0000256" key="8">
    <source>
        <dbReference type="ARBA" id="ARBA00023242"/>
    </source>
</evidence>
<dbReference type="PANTHER" id="PTHR21428">
    <property type="entry name" value="MEDIATOR OF RNA POLYMERASE II TRANSCRIPTION SUBUNIT 7"/>
    <property type="match status" value="1"/>
</dbReference>
<dbReference type="eggNOG" id="KOG0570">
    <property type="taxonomic scope" value="Eukaryota"/>
</dbReference>
<keyword evidence="7 10" id="KW-0804">Transcription</keyword>
<gene>
    <name evidence="11" type="ORF">BGHDH14_bgh01345</name>
</gene>
<organism evidence="11 12">
    <name type="scientific">Blumeria graminis f. sp. hordei (strain DH14)</name>
    <name type="common">Barley powdery mildew</name>
    <name type="synonym">Oidium monilioides f. sp. hordei</name>
    <dbReference type="NCBI Taxonomy" id="546991"/>
    <lineage>
        <taxon>Eukaryota</taxon>
        <taxon>Fungi</taxon>
        <taxon>Dikarya</taxon>
        <taxon>Ascomycota</taxon>
        <taxon>Pezizomycotina</taxon>
        <taxon>Leotiomycetes</taxon>
        <taxon>Erysiphales</taxon>
        <taxon>Erysiphaceae</taxon>
        <taxon>Blumeria</taxon>
        <taxon>Blumeria hordei</taxon>
    </lineage>
</organism>
<dbReference type="HOGENOM" id="CLU_065214_0_0_1"/>
<dbReference type="EMBL" id="CAUH01000686">
    <property type="protein sequence ID" value="CCU74865.1"/>
    <property type="molecule type" value="Genomic_DNA"/>
</dbReference>
<evidence type="ECO:0000256" key="5">
    <source>
        <dbReference type="ARBA" id="ARBA00023015"/>
    </source>
</evidence>
<dbReference type="GO" id="GO:0003712">
    <property type="term" value="F:transcription coregulator activity"/>
    <property type="evidence" value="ECO:0007669"/>
    <property type="project" value="InterPro"/>
</dbReference>
<dbReference type="GO" id="GO:0006357">
    <property type="term" value="P:regulation of transcription by RNA polymerase II"/>
    <property type="evidence" value="ECO:0007669"/>
    <property type="project" value="InterPro"/>
</dbReference>
<sequence length="251" mass="28326">MEELSQANPLATVFPAPPPFYQSFTPTNIQKFAAHRAKVLGSEKNVASDASTLLADLPAELVHLQPPELPSAEEGKFRCFGDVYYIFGKVKEDLPSLEAMGVEQVYTPPTSPARIQSPSQDLQAHHDRAFILKRLAKSLLLNFLELLGVLATNPSLWTQKVQDIRTLAINFHHLLNEYRPHQARESLIMIMREQLAKKKAEIQSVRECGERVEKILEGLGSISLDEPKVYEKEPEVDVEEIIWESMEKELA</sequence>
<evidence type="ECO:0000313" key="11">
    <source>
        <dbReference type="EMBL" id="CCU74865.1"/>
    </source>
</evidence>
<name>N1J587_BLUG1</name>
<dbReference type="GO" id="GO:0070847">
    <property type="term" value="C:core mediator complex"/>
    <property type="evidence" value="ECO:0007669"/>
    <property type="project" value="TreeGrafter"/>
</dbReference>
<dbReference type="PANTHER" id="PTHR21428:SF11">
    <property type="entry name" value="MEDIATOR OF RNA POLYMERASE II TRANSCRIPTION SUBUNIT 7"/>
    <property type="match status" value="1"/>
</dbReference>
<evidence type="ECO:0000256" key="1">
    <source>
        <dbReference type="ARBA" id="ARBA00004123"/>
    </source>
</evidence>
<dbReference type="InterPro" id="IPR009244">
    <property type="entry name" value="Mediatior_Med7"/>
</dbReference>
<dbReference type="AlphaFoldDB" id="N1J587"/>
<keyword evidence="12" id="KW-1185">Reference proteome</keyword>
<dbReference type="Gene3D" id="6.10.140.1520">
    <property type="match status" value="1"/>
</dbReference>
<comment type="similarity">
    <text evidence="2 10">Belongs to the Mediator complex subunit 7 family.</text>
</comment>